<dbReference type="AlphaFoldDB" id="A0A133VR68"/>
<reference evidence="1 2" key="1">
    <citation type="journal article" date="2016" name="Sci. Rep.">
        <title>Metabolic traits of an uncultured archaeal lineage -MSBL1- from brine pools of the Red Sea.</title>
        <authorList>
            <person name="Mwirichia R."/>
            <person name="Alam I."/>
            <person name="Rashid M."/>
            <person name="Vinu M."/>
            <person name="Ba-Alawi W."/>
            <person name="Anthony Kamau A."/>
            <person name="Kamanda Ngugi D."/>
            <person name="Goker M."/>
            <person name="Klenk H.P."/>
            <person name="Bajic V."/>
            <person name="Stingl U."/>
        </authorList>
    </citation>
    <scope>NUCLEOTIDE SEQUENCE [LARGE SCALE GENOMIC DNA]</scope>
    <source>
        <strain evidence="1">SCGC-AAA385M02</strain>
    </source>
</reference>
<dbReference type="EMBL" id="LHYL01000002">
    <property type="protein sequence ID" value="KXB08930.1"/>
    <property type="molecule type" value="Genomic_DNA"/>
</dbReference>
<accession>A0A133VR68</accession>
<sequence>MTEERRKLVLWFPPCTHCGSADPPVYGKHLEKYWCRECRLQRHAKYIPEGIKNVLKTTTGDKGIHCSFL</sequence>
<evidence type="ECO:0000313" key="1">
    <source>
        <dbReference type="EMBL" id="KXB08930.1"/>
    </source>
</evidence>
<keyword evidence="2" id="KW-1185">Reference proteome</keyword>
<comment type="caution">
    <text evidence="1">The sequence shown here is derived from an EMBL/GenBank/DDBJ whole genome shotgun (WGS) entry which is preliminary data.</text>
</comment>
<protein>
    <submittedName>
        <fullName evidence="1">Uncharacterized protein</fullName>
    </submittedName>
</protein>
<evidence type="ECO:0000313" key="2">
    <source>
        <dbReference type="Proteomes" id="UP000070248"/>
    </source>
</evidence>
<gene>
    <name evidence="1" type="ORF">AKJ59_00250</name>
</gene>
<organism evidence="1 2">
    <name type="scientific">candidate division MSBL1 archaeon SCGC-AAA385M02</name>
    <dbReference type="NCBI Taxonomy" id="1698287"/>
    <lineage>
        <taxon>Archaea</taxon>
        <taxon>Methanobacteriati</taxon>
        <taxon>Methanobacteriota</taxon>
        <taxon>candidate division MSBL1</taxon>
    </lineage>
</organism>
<proteinExistence type="predicted"/>
<name>A0A133VR68_9EURY</name>
<dbReference type="Proteomes" id="UP000070248">
    <property type="component" value="Unassembled WGS sequence"/>
</dbReference>